<evidence type="ECO:0000313" key="3">
    <source>
        <dbReference type="Proteomes" id="UP001054252"/>
    </source>
</evidence>
<keyword evidence="3" id="KW-1185">Reference proteome</keyword>
<reference evidence="2 3" key="1">
    <citation type="journal article" date="2021" name="Commun. Biol.">
        <title>The genome of Shorea leprosula (Dipterocarpaceae) highlights the ecological relevance of drought in aseasonal tropical rainforests.</title>
        <authorList>
            <person name="Ng K.K.S."/>
            <person name="Kobayashi M.J."/>
            <person name="Fawcett J.A."/>
            <person name="Hatakeyama M."/>
            <person name="Paape T."/>
            <person name="Ng C.H."/>
            <person name="Ang C.C."/>
            <person name="Tnah L.H."/>
            <person name="Lee C.T."/>
            <person name="Nishiyama T."/>
            <person name="Sese J."/>
            <person name="O'Brien M.J."/>
            <person name="Copetti D."/>
            <person name="Mohd Noor M.I."/>
            <person name="Ong R.C."/>
            <person name="Putra M."/>
            <person name="Sireger I.Z."/>
            <person name="Indrioko S."/>
            <person name="Kosugi Y."/>
            <person name="Izuno A."/>
            <person name="Isagi Y."/>
            <person name="Lee S.L."/>
            <person name="Shimizu K.K."/>
        </authorList>
    </citation>
    <scope>NUCLEOTIDE SEQUENCE [LARGE SCALE GENOMIC DNA]</scope>
    <source>
        <strain evidence="2">214</strain>
    </source>
</reference>
<proteinExistence type="predicted"/>
<evidence type="ECO:0000256" key="1">
    <source>
        <dbReference type="SAM" id="MobiDB-lite"/>
    </source>
</evidence>
<dbReference type="Proteomes" id="UP001054252">
    <property type="component" value="Unassembled WGS sequence"/>
</dbReference>
<comment type="caution">
    <text evidence="2">The sequence shown here is derived from an EMBL/GenBank/DDBJ whole genome shotgun (WGS) entry which is preliminary data.</text>
</comment>
<feature type="region of interest" description="Disordered" evidence="1">
    <location>
        <begin position="1"/>
        <end position="43"/>
    </location>
</feature>
<dbReference type="AlphaFoldDB" id="A0AAV5LVK8"/>
<accession>A0AAV5LVK8</accession>
<evidence type="ECO:0000313" key="2">
    <source>
        <dbReference type="EMBL" id="GKV41218.1"/>
    </source>
</evidence>
<sequence length="88" mass="9603">MARSYQKSPRIAPNRNGSRTGEEDQSRFRDFLGPTGVLKQGNREKSLSFAGFPAGKWVAVAGEFVGCRGLGERKSRARGSDGEGKKKE</sequence>
<feature type="compositionally biased region" description="Basic and acidic residues" evidence="1">
    <location>
        <begin position="20"/>
        <end position="30"/>
    </location>
</feature>
<dbReference type="EMBL" id="BPVZ01000148">
    <property type="protein sequence ID" value="GKV41218.1"/>
    <property type="molecule type" value="Genomic_DNA"/>
</dbReference>
<organism evidence="2 3">
    <name type="scientific">Rubroshorea leprosula</name>
    <dbReference type="NCBI Taxonomy" id="152421"/>
    <lineage>
        <taxon>Eukaryota</taxon>
        <taxon>Viridiplantae</taxon>
        <taxon>Streptophyta</taxon>
        <taxon>Embryophyta</taxon>
        <taxon>Tracheophyta</taxon>
        <taxon>Spermatophyta</taxon>
        <taxon>Magnoliopsida</taxon>
        <taxon>eudicotyledons</taxon>
        <taxon>Gunneridae</taxon>
        <taxon>Pentapetalae</taxon>
        <taxon>rosids</taxon>
        <taxon>malvids</taxon>
        <taxon>Malvales</taxon>
        <taxon>Dipterocarpaceae</taxon>
        <taxon>Rubroshorea</taxon>
    </lineage>
</organism>
<protein>
    <submittedName>
        <fullName evidence="2">Uncharacterized protein</fullName>
    </submittedName>
</protein>
<name>A0AAV5LVK8_9ROSI</name>
<gene>
    <name evidence="2" type="ORF">SLEP1_g48784</name>
</gene>